<protein>
    <submittedName>
        <fullName evidence="2">Uncharacterized protein</fullName>
    </submittedName>
</protein>
<evidence type="ECO:0000313" key="2">
    <source>
        <dbReference type="EMBL" id="KAF5837090.1"/>
    </source>
</evidence>
<keyword evidence="3" id="KW-1185">Reference proteome</keyword>
<evidence type="ECO:0000313" key="3">
    <source>
        <dbReference type="Proteomes" id="UP000815325"/>
    </source>
</evidence>
<evidence type="ECO:0000256" key="1">
    <source>
        <dbReference type="SAM" id="MobiDB-lite"/>
    </source>
</evidence>
<comment type="caution">
    <text evidence="2">The sequence shown here is derived from an EMBL/GenBank/DDBJ whole genome shotgun (WGS) entry which is preliminary data.</text>
</comment>
<feature type="region of interest" description="Disordered" evidence="1">
    <location>
        <begin position="1"/>
        <end position="69"/>
    </location>
</feature>
<proteinExistence type="predicted"/>
<organism evidence="2 3">
    <name type="scientific">Dunaliella salina</name>
    <name type="common">Green alga</name>
    <name type="synonym">Protococcus salinus</name>
    <dbReference type="NCBI Taxonomy" id="3046"/>
    <lineage>
        <taxon>Eukaryota</taxon>
        <taxon>Viridiplantae</taxon>
        <taxon>Chlorophyta</taxon>
        <taxon>core chlorophytes</taxon>
        <taxon>Chlorophyceae</taxon>
        <taxon>CS clade</taxon>
        <taxon>Chlamydomonadales</taxon>
        <taxon>Dunaliellaceae</taxon>
        <taxon>Dunaliella</taxon>
    </lineage>
</organism>
<sequence>MSPSFLNPWPQPSPTLSSQPHPSPTSTSPSPSPAPPSCTSSSISAGTNSSPAPPAAQEALARTGPDPQELSRFKENMKRWAGQSLTSVQPFPSCTSLLLLGDPALFAAAIAQGQQANSYSPIPKKQARHRLKQVG</sequence>
<gene>
    <name evidence="2" type="ORF">DUNSADRAFT_4871</name>
</gene>
<feature type="region of interest" description="Disordered" evidence="1">
    <location>
        <begin position="113"/>
        <end position="135"/>
    </location>
</feature>
<dbReference type="EMBL" id="MU069629">
    <property type="protein sequence ID" value="KAF5837090.1"/>
    <property type="molecule type" value="Genomic_DNA"/>
</dbReference>
<accession>A0ABQ7GR54</accession>
<reference evidence="2" key="1">
    <citation type="submission" date="2017-08" db="EMBL/GenBank/DDBJ databases">
        <authorList>
            <person name="Polle J.E."/>
            <person name="Barry K."/>
            <person name="Cushman J."/>
            <person name="Schmutz J."/>
            <person name="Tran D."/>
            <person name="Hathwaick L.T."/>
            <person name="Yim W.C."/>
            <person name="Jenkins J."/>
            <person name="Mckie-Krisberg Z.M."/>
            <person name="Prochnik S."/>
            <person name="Lindquist E."/>
            <person name="Dockter R.B."/>
            <person name="Adam C."/>
            <person name="Molina H."/>
            <person name="Bunkerborg J."/>
            <person name="Jin E."/>
            <person name="Buchheim M."/>
            <person name="Magnuson J."/>
        </authorList>
    </citation>
    <scope>NUCLEOTIDE SEQUENCE</scope>
    <source>
        <strain evidence="2">CCAP 19/18</strain>
    </source>
</reference>
<dbReference type="Proteomes" id="UP000815325">
    <property type="component" value="Unassembled WGS sequence"/>
</dbReference>
<name>A0ABQ7GR54_DUNSA</name>
<feature type="compositionally biased region" description="Low complexity" evidence="1">
    <location>
        <begin position="37"/>
        <end position="50"/>
    </location>
</feature>
<feature type="compositionally biased region" description="Low complexity" evidence="1">
    <location>
        <begin position="14"/>
        <end position="29"/>
    </location>
</feature>
<feature type="compositionally biased region" description="Basic residues" evidence="1">
    <location>
        <begin position="125"/>
        <end position="135"/>
    </location>
</feature>